<evidence type="ECO:0000256" key="3">
    <source>
        <dbReference type="SAM" id="MobiDB-lite"/>
    </source>
</evidence>
<dbReference type="InterPro" id="IPR029063">
    <property type="entry name" value="SAM-dependent_MTases_sf"/>
</dbReference>
<comment type="caution">
    <text evidence="5">The sequence shown here is derived from an EMBL/GenBank/DDBJ whole genome shotgun (WGS) entry which is preliminary data.</text>
</comment>
<organism evidence="5 6">
    <name type="scientific">Kineosporia mesophila</name>
    <dbReference type="NCBI Taxonomy" id="566012"/>
    <lineage>
        <taxon>Bacteria</taxon>
        <taxon>Bacillati</taxon>
        <taxon>Actinomycetota</taxon>
        <taxon>Actinomycetes</taxon>
        <taxon>Kineosporiales</taxon>
        <taxon>Kineosporiaceae</taxon>
        <taxon>Kineosporia</taxon>
    </lineage>
</organism>
<keyword evidence="1" id="KW-0680">Restriction system</keyword>
<dbReference type="InterPro" id="IPR002052">
    <property type="entry name" value="DNA_methylase_N6_adenine_CS"/>
</dbReference>
<dbReference type="InterPro" id="IPR052916">
    <property type="entry name" value="Type-I_RE_MTase_Subunit"/>
</dbReference>
<dbReference type="SUPFAM" id="SSF53335">
    <property type="entry name" value="S-adenosyl-L-methionine-dependent methyltransferases"/>
    <property type="match status" value="1"/>
</dbReference>
<dbReference type="PRINTS" id="PR00507">
    <property type="entry name" value="N12N6MTFRASE"/>
</dbReference>
<evidence type="ECO:0000313" key="5">
    <source>
        <dbReference type="EMBL" id="GAA3621881.1"/>
    </source>
</evidence>
<dbReference type="InterPro" id="IPR036388">
    <property type="entry name" value="WH-like_DNA-bd_sf"/>
</dbReference>
<evidence type="ECO:0000313" key="6">
    <source>
        <dbReference type="Proteomes" id="UP001501074"/>
    </source>
</evidence>
<feature type="coiled-coil region" evidence="2">
    <location>
        <begin position="567"/>
        <end position="594"/>
    </location>
</feature>
<protein>
    <recommendedName>
        <fullName evidence="4">DNA methylase adenine-specific domain-containing protein</fullName>
    </recommendedName>
</protein>
<keyword evidence="2" id="KW-0175">Coiled coil</keyword>
<evidence type="ECO:0000256" key="2">
    <source>
        <dbReference type="SAM" id="Coils"/>
    </source>
</evidence>
<gene>
    <name evidence="5" type="ORF">GCM10022223_43520</name>
</gene>
<feature type="region of interest" description="Disordered" evidence="3">
    <location>
        <begin position="80"/>
        <end position="108"/>
    </location>
</feature>
<keyword evidence="6" id="KW-1185">Reference proteome</keyword>
<accession>A0ABP6ZY00</accession>
<dbReference type="Proteomes" id="UP001501074">
    <property type="component" value="Unassembled WGS sequence"/>
</dbReference>
<name>A0ABP6ZY00_9ACTN</name>
<dbReference type="Gene3D" id="1.10.10.10">
    <property type="entry name" value="Winged helix-like DNA-binding domain superfamily/Winged helix DNA-binding domain"/>
    <property type="match status" value="1"/>
</dbReference>
<dbReference type="InterPro" id="IPR003356">
    <property type="entry name" value="DNA_methylase_A-5"/>
</dbReference>
<proteinExistence type="predicted"/>
<reference evidence="6" key="1">
    <citation type="journal article" date="2019" name="Int. J. Syst. Evol. Microbiol.">
        <title>The Global Catalogue of Microorganisms (GCM) 10K type strain sequencing project: providing services to taxonomists for standard genome sequencing and annotation.</title>
        <authorList>
            <consortium name="The Broad Institute Genomics Platform"/>
            <consortium name="The Broad Institute Genome Sequencing Center for Infectious Disease"/>
            <person name="Wu L."/>
            <person name="Ma J."/>
        </authorList>
    </citation>
    <scope>NUCLEOTIDE SEQUENCE [LARGE SCALE GENOMIC DNA]</scope>
    <source>
        <strain evidence="6">JCM 16902</strain>
    </source>
</reference>
<dbReference type="PANTHER" id="PTHR42998">
    <property type="entry name" value="TYPE I RESTRICTION ENZYME HINDVIIP M PROTEIN-RELATED"/>
    <property type="match status" value="1"/>
</dbReference>
<dbReference type="Pfam" id="PF02384">
    <property type="entry name" value="N6_Mtase"/>
    <property type="match status" value="1"/>
</dbReference>
<evidence type="ECO:0000256" key="1">
    <source>
        <dbReference type="ARBA" id="ARBA00022747"/>
    </source>
</evidence>
<dbReference type="EMBL" id="BAAAZO010000008">
    <property type="protein sequence ID" value="GAA3621881.1"/>
    <property type="molecule type" value="Genomic_DNA"/>
</dbReference>
<sequence length="599" mass="65657">MTDVAEQQEIAAAEIAQALGVKVQAVTNWPIRHSNFPLSTNRRGRTKLYDVTTMADWLDQQPIYQASSEGDRTYGDRFRRSLKLPPRPADAPMAKAPRKASNRLPADSWSSVTRPFPGMNSLGAHDAGVFLAWLRATCPQPWSQLIQSGLLVGRPASMPLAADSGALRALDPRWPESAQLGLALPKLRPGLFRPPKESNGRDSRSNLFYLARALNAALSVVETEDRADEASSAVGRARSFEVLLDRLAQSRQKVRDHEELGQMGWYFTPVGLTEVMIDMVAPTAGDQVFDPCCGSGELLAAAARRVVLRGGSTVRVSGTAANERSQRTTLTHLAMQSFSAQIEGRVGRLDGELPEPSGWGLEPADVVVSNPPFDLGRWQIADLTPTGGWAYGTPADHGIEFAWLQKVLAPLTSEGRAALVLPIRATHPHHQQGQEILGNLLEAGVIRAVIELPSHLFRETSAAMSVWIFGPPRQGDRRVLILDAEKLIGGQRNHRVITSRSRDEILSIWSRWEGDQMVDAANASVAVGVSFDDIRSRGGVLAFSRHRPPLVSAPMKIPTLEEVSVSTIDLRRTLHELEDEAAALAERLDQFLDAWEDER</sequence>
<dbReference type="PANTHER" id="PTHR42998:SF1">
    <property type="entry name" value="TYPE I RESTRICTION ENZYME HINDI METHYLASE SUBUNIT"/>
    <property type="match status" value="1"/>
</dbReference>
<evidence type="ECO:0000259" key="4">
    <source>
        <dbReference type="Pfam" id="PF02384"/>
    </source>
</evidence>
<dbReference type="PROSITE" id="PS00092">
    <property type="entry name" value="N6_MTASE"/>
    <property type="match status" value="1"/>
</dbReference>
<dbReference type="Gene3D" id="3.40.50.150">
    <property type="entry name" value="Vaccinia Virus protein VP39"/>
    <property type="match status" value="1"/>
</dbReference>
<feature type="domain" description="DNA methylase adenine-specific" evidence="4">
    <location>
        <begin position="259"/>
        <end position="546"/>
    </location>
</feature>